<comment type="pathway">
    <text evidence="1">Amino-acid biosynthesis; L-isoleucine biosynthesis; L-isoleucine from 2-oxobutanoate: step 4/4.</text>
</comment>
<evidence type="ECO:0000256" key="7">
    <source>
        <dbReference type="ARBA" id="ARBA00048798"/>
    </source>
</evidence>
<dbReference type="OrthoDB" id="9805628at2"/>
<dbReference type="RefSeq" id="WP_145310000.1">
    <property type="nucleotide sequence ID" value="NZ_CP037452.1"/>
</dbReference>
<comment type="catalytic activity">
    <reaction evidence="8">
        <text>L-leucine + 2-oxoglutarate = 4-methyl-2-oxopentanoate + L-glutamate</text>
        <dbReference type="Rhea" id="RHEA:18321"/>
        <dbReference type="ChEBI" id="CHEBI:16810"/>
        <dbReference type="ChEBI" id="CHEBI:17865"/>
        <dbReference type="ChEBI" id="CHEBI:29985"/>
        <dbReference type="ChEBI" id="CHEBI:57427"/>
        <dbReference type="EC" id="2.6.1.42"/>
    </reaction>
</comment>
<dbReference type="PANTHER" id="PTHR42743:SF11">
    <property type="entry name" value="AMINODEOXYCHORISMATE LYASE"/>
    <property type="match status" value="1"/>
</dbReference>
<keyword evidence="9" id="KW-0032">Aminotransferase</keyword>
<dbReference type="InterPro" id="IPR001544">
    <property type="entry name" value="Aminotrans_IV"/>
</dbReference>
<comment type="pathway">
    <text evidence="2">Amino-acid biosynthesis; L-valine biosynthesis; L-valine from pyruvate: step 4/4.</text>
</comment>
<organism evidence="9 10">
    <name type="scientific">Gimesia fumaroli</name>
    <dbReference type="NCBI Taxonomy" id="2527976"/>
    <lineage>
        <taxon>Bacteria</taxon>
        <taxon>Pseudomonadati</taxon>
        <taxon>Planctomycetota</taxon>
        <taxon>Planctomycetia</taxon>
        <taxon>Planctomycetales</taxon>
        <taxon>Planctomycetaceae</taxon>
        <taxon>Gimesia</taxon>
    </lineage>
</organism>
<evidence type="ECO:0000256" key="3">
    <source>
        <dbReference type="ARBA" id="ARBA00005072"/>
    </source>
</evidence>
<reference evidence="9 10" key="1">
    <citation type="submission" date="2019-03" db="EMBL/GenBank/DDBJ databases">
        <title>Deep-cultivation of Planctomycetes and their phenomic and genomic characterization uncovers novel biology.</title>
        <authorList>
            <person name="Wiegand S."/>
            <person name="Jogler M."/>
            <person name="Boedeker C."/>
            <person name="Pinto D."/>
            <person name="Vollmers J."/>
            <person name="Rivas-Marin E."/>
            <person name="Kohn T."/>
            <person name="Peeters S.H."/>
            <person name="Heuer A."/>
            <person name="Rast P."/>
            <person name="Oberbeckmann S."/>
            <person name="Bunk B."/>
            <person name="Jeske O."/>
            <person name="Meyerdierks A."/>
            <person name="Storesund J.E."/>
            <person name="Kallscheuer N."/>
            <person name="Luecker S."/>
            <person name="Lage O.M."/>
            <person name="Pohl T."/>
            <person name="Merkel B.J."/>
            <person name="Hornburger P."/>
            <person name="Mueller R.-W."/>
            <person name="Bruemmer F."/>
            <person name="Labrenz M."/>
            <person name="Spormann A.M."/>
            <person name="Op den Camp H."/>
            <person name="Overmann J."/>
            <person name="Amann R."/>
            <person name="Jetten M.S.M."/>
            <person name="Mascher T."/>
            <person name="Medema M.H."/>
            <person name="Devos D.P."/>
            <person name="Kaster A.-K."/>
            <person name="Ovreas L."/>
            <person name="Rohde M."/>
            <person name="Galperin M.Y."/>
            <person name="Jogler C."/>
        </authorList>
    </citation>
    <scope>NUCLEOTIDE SEQUENCE [LARGE SCALE GENOMIC DNA]</scope>
    <source>
        <strain evidence="9 10">Enr17</strain>
    </source>
</reference>
<comment type="pathway">
    <text evidence="3">Amino-acid biosynthesis; L-leucine biosynthesis; L-leucine from 3-methyl-2-oxobutanoate: step 4/4.</text>
</comment>
<comment type="catalytic activity">
    <reaction evidence="7">
        <text>L-isoleucine + 2-oxoglutarate = (S)-3-methyl-2-oxopentanoate + L-glutamate</text>
        <dbReference type="Rhea" id="RHEA:24801"/>
        <dbReference type="ChEBI" id="CHEBI:16810"/>
        <dbReference type="ChEBI" id="CHEBI:29985"/>
        <dbReference type="ChEBI" id="CHEBI:35146"/>
        <dbReference type="ChEBI" id="CHEBI:58045"/>
        <dbReference type="EC" id="2.6.1.42"/>
    </reaction>
</comment>
<dbReference type="GO" id="GO:0052654">
    <property type="term" value="F:L-leucine-2-oxoglutarate transaminase activity"/>
    <property type="evidence" value="ECO:0007669"/>
    <property type="project" value="RHEA"/>
</dbReference>
<evidence type="ECO:0000256" key="1">
    <source>
        <dbReference type="ARBA" id="ARBA00004824"/>
    </source>
</evidence>
<keyword evidence="10" id="KW-1185">Reference proteome</keyword>
<name>A0A518ID85_9PLAN</name>
<dbReference type="InterPro" id="IPR043131">
    <property type="entry name" value="BCAT-like_N"/>
</dbReference>
<protein>
    <recommendedName>
        <fullName evidence="5">branched-chain-amino-acid transaminase</fullName>
        <ecNumber evidence="5">2.6.1.42</ecNumber>
    </recommendedName>
</protein>
<dbReference type="GO" id="GO:0052656">
    <property type="term" value="F:L-isoleucine-2-oxoglutarate transaminase activity"/>
    <property type="evidence" value="ECO:0007669"/>
    <property type="project" value="RHEA"/>
</dbReference>
<dbReference type="SUPFAM" id="SSF56752">
    <property type="entry name" value="D-aminoacid aminotransferase-like PLP-dependent enzymes"/>
    <property type="match status" value="1"/>
</dbReference>
<evidence type="ECO:0000256" key="8">
    <source>
        <dbReference type="ARBA" id="ARBA00049229"/>
    </source>
</evidence>
<keyword evidence="9" id="KW-0808">Transferase</keyword>
<dbReference type="Proteomes" id="UP000318313">
    <property type="component" value="Chromosome"/>
</dbReference>
<dbReference type="PANTHER" id="PTHR42743">
    <property type="entry name" value="AMINO-ACID AMINOTRANSFERASE"/>
    <property type="match status" value="1"/>
</dbReference>
<dbReference type="InterPro" id="IPR036038">
    <property type="entry name" value="Aminotransferase-like"/>
</dbReference>
<dbReference type="Gene3D" id="3.20.10.10">
    <property type="entry name" value="D-amino Acid Aminotransferase, subunit A, domain 2"/>
    <property type="match status" value="1"/>
</dbReference>
<sequence length="312" mass="34411">MTEPLAYLNGVLIPFSEAKLSVTDLGIVYGAAVTEMIRTFAHRPFMLEAHLDRLYAALDYVCIESPLSKSELKQISERLVENNAALLPADQDLGLTIFLTAGQNLPYLGLAEQETCRTPTICVHTFPLAFELWDQKYTTGQHLVKSEVQQLNAAVFDPRVKSRSRIHLYRADKLVRQQETQASALLFDASGFVAETTIGNFYLVKENVIVSPRPEHVLGGISQQMVIRLAKQLRLRYEETDISSNAILEADEALTSSTGYCLMPVTRFGETPISGGVPGPVFNQLLSAWSAAVGVDIKSQAIQIGDARRNAL</sequence>
<evidence type="ECO:0000313" key="10">
    <source>
        <dbReference type="Proteomes" id="UP000318313"/>
    </source>
</evidence>
<proteinExistence type="inferred from homology"/>
<comment type="similarity">
    <text evidence="4">Belongs to the class-IV pyridoxal-phosphate-dependent aminotransferase family.</text>
</comment>
<gene>
    <name evidence="9" type="primary">dat</name>
    <name evidence="9" type="ORF">Enr17x_31090</name>
</gene>
<dbReference type="EMBL" id="CP037452">
    <property type="protein sequence ID" value="QDV51057.1"/>
    <property type="molecule type" value="Genomic_DNA"/>
</dbReference>
<dbReference type="InterPro" id="IPR050571">
    <property type="entry name" value="Class-IV_PLP-Dep_Aminotrnsfr"/>
</dbReference>
<evidence type="ECO:0000256" key="4">
    <source>
        <dbReference type="ARBA" id="ARBA00009320"/>
    </source>
</evidence>
<dbReference type="Pfam" id="PF01063">
    <property type="entry name" value="Aminotran_4"/>
    <property type="match status" value="1"/>
</dbReference>
<dbReference type="EC" id="2.6.1.42" evidence="5"/>
<dbReference type="InterPro" id="IPR043132">
    <property type="entry name" value="BCAT-like_C"/>
</dbReference>
<accession>A0A518ID85</accession>
<evidence type="ECO:0000313" key="9">
    <source>
        <dbReference type="EMBL" id="QDV51057.1"/>
    </source>
</evidence>
<evidence type="ECO:0000256" key="2">
    <source>
        <dbReference type="ARBA" id="ARBA00004931"/>
    </source>
</evidence>
<dbReference type="AlphaFoldDB" id="A0A518ID85"/>
<dbReference type="KEGG" id="gfm:Enr17x_31090"/>
<dbReference type="GO" id="GO:0052655">
    <property type="term" value="F:L-valine-2-oxoglutarate transaminase activity"/>
    <property type="evidence" value="ECO:0007669"/>
    <property type="project" value="RHEA"/>
</dbReference>
<evidence type="ECO:0000256" key="6">
    <source>
        <dbReference type="ARBA" id="ARBA00048212"/>
    </source>
</evidence>
<dbReference type="Gene3D" id="3.30.470.10">
    <property type="match status" value="1"/>
</dbReference>
<dbReference type="GO" id="GO:0046394">
    <property type="term" value="P:carboxylic acid biosynthetic process"/>
    <property type="evidence" value="ECO:0007669"/>
    <property type="project" value="UniProtKB-ARBA"/>
</dbReference>
<comment type="catalytic activity">
    <reaction evidence="6">
        <text>L-valine + 2-oxoglutarate = 3-methyl-2-oxobutanoate + L-glutamate</text>
        <dbReference type="Rhea" id="RHEA:24813"/>
        <dbReference type="ChEBI" id="CHEBI:11851"/>
        <dbReference type="ChEBI" id="CHEBI:16810"/>
        <dbReference type="ChEBI" id="CHEBI:29985"/>
        <dbReference type="ChEBI" id="CHEBI:57762"/>
        <dbReference type="EC" id="2.6.1.42"/>
    </reaction>
</comment>
<evidence type="ECO:0000256" key="5">
    <source>
        <dbReference type="ARBA" id="ARBA00013053"/>
    </source>
</evidence>